<dbReference type="InterPro" id="IPR003754">
    <property type="entry name" value="4pyrrol_synth_uPrphyn_synth"/>
</dbReference>
<dbReference type="Gene3D" id="3.40.50.10090">
    <property type="match status" value="2"/>
</dbReference>
<dbReference type="Proteomes" id="UP000640426">
    <property type="component" value="Unassembled WGS sequence"/>
</dbReference>
<proteinExistence type="predicted"/>
<evidence type="ECO:0000259" key="1">
    <source>
        <dbReference type="Pfam" id="PF02602"/>
    </source>
</evidence>
<keyword evidence="3" id="KW-1185">Reference proteome</keyword>
<protein>
    <submittedName>
        <fullName evidence="2">Uroporphyrinogen-III synthase</fullName>
    </submittedName>
</protein>
<accession>A0ABS0XRQ6</accession>
<dbReference type="RefSeq" id="WP_199038804.1">
    <property type="nucleotide sequence ID" value="NZ_JAELXS010000007.1"/>
</dbReference>
<dbReference type="SUPFAM" id="SSF69618">
    <property type="entry name" value="HemD-like"/>
    <property type="match status" value="1"/>
</dbReference>
<name>A0ABS0XRQ6_9SPHN</name>
<reference evidence="3" key="1">
    <citation type="submission" date="2020-12" db="EMBL/GenBank/DDBJ databases">
        <title>Hymenobacter sp.</title>
        <authorList>
            <person name="Kim M.K."/>
        </authorList>
    </citation>
    <scope>NUCLEOTIDE SEQUENCE [LARGE SCALE GENOMIC DNA]</scope>
    <source>
        <strain evidence="3">BT553</strain>
    </source>
</reference>
<dbReference type="InterPro" id="IPR036108">
    <property type="entry name" value="4pyrrol_syn_uPrphyn_synt_sf"/>
</dbReference>
<organism evidence="2 3">
    <name type="scientific">Sphingomonas mollis</name>
    <dbReference type="NCBI Taxonomy" id="2795726"/>
    <lineage>
        <taxon>Bacteria</taxon>
        <taxon>Pseudomonadati</taxon>
        <taxon>Pseudomonadota</taxon>
        <taxon>Alphaproteobacteria</taxon>
        <taxon>Sphingomonadales</taxon>
        <taxon>Sphingomonadaceae</taxon>
        <taxon>Sphingomonas</taxon>
    </lineage>
</organism>
<dbReference type="EMBL" id="JAELXS010000007">
    <property type="protein sequence ID" value="MBJ6122740.1"/>
    <property type="molecule type" value="Genomic_DNA"/>
</dbReference>
<dbReference type="CDD" id="cd06578">
    <property type="entry name" value="HemD"/>
    <property type="match status" value="1"/>
</dbReference>
<comment type="caution">
    <text evidence="2">The sequence shown here is derived from an EMBL/GenBank/DDBJ whole genome shotgun (WGS) entry which is preliminary data.</text>
</comment>
<sequence length="226" mass="23026">MRRPLIVLRPEPGNARTAAAIEALGGEAIRLPLFTIEPRPWHAPDPAAFDVLLATSANAFRQGGAGLAGLRDLPVWAVGATTAEAARAAGFTVARIGEGDGRTLALTAPAGLRMLHLAGKERIAPAGIAATVMTRSVYAAPPTDVSAAAIAGAAGGVALLYSTRAARRWAELVDLHRLPRDTIRLATIGKAVATAAGDGWNRVAAAAVPTDAAVVTLALGLSIDAE</sequence>
<feature type="domain" description="Tetrapyrrole biosynthesis uroporphyrinogen III synthase" evidence="1">
    <location>
        <begin position="16"/>
        <end position="215"/>
    </location>
</feature>
<evidence type="ECO:0000313" key="2">
    <source>
        <dbReference type="EMBL" id="MBJ6122740.1"/>
    </source>
</evidence>
<dbReference type="Pfam" id="PF02602">
    <property type="entry name" value="HEM4"/>
    <property type="match status" value="1"/>
</dbReference>
<evidence type="ECO:0000313" key="3">
    <source>
        <dbReference type="Proteomes" id="UP000640426"/>
    </source>
</evidence>
<gene>
    <name evidence="2" type="ORF">JAO74_13155</name>
</gene>